<feature type="signal peptide" evidence="1">
    <location>
        <begin position="1"/>
        <end position="27"/>
    </location>
</feature>
<evidence type="ECO:0000256" key="1">
    <source>
        <dbReference type="SAM" id="SignalP"/>
    </source>
</evidence>
<organism evidence="2">
    <name type="scientific">Minutocellus polymorphus</name>
    <dbReference type="NCBI Taxonomy" id="265543"/>
    <lineage>
        <taxon>Eukaryota</taxon>
        <taxon>Sar</taxon>
        <taxon>Stramenopiles</taxon>
        <taxon>Ochrophyta</taxon>
        <taxon>Bacillariophyta</taxon>
        <taxon>Mediophyceae</taxon>
        <taxon>Cymatosirophycidae</taxon>
        <taxon>Cymatosirales</taxon>
        <taxon>Cymatosiraceae</taxon>
        <taxon>Minutocellus</taxon>
    </lineage>
</organism>
<reference evidence="2" key="1">
    <citation type="submission" date="2021-01" db="EMBL/GenBank/DDBJ databases">
        <authorList>
            <person name="Corre E."/>
            <person name="Pelletier E."/>
            <person name="Niang G."/>
            <person name="Scheremetjew M."/>
            <person name="Finn R."/>
            <person name="Kale V."/>
            <person name="Holt S."/>
            <person name="Cochrane G."/>
            <person name="Meng A."/>
            <person name="Brown T."/>
            <person name="Cohen L."/>
        </authorList>
    </citation>
    <scope>NUCLEOTIDE SEQUENCE</scope>
    <source>
        <strain evidence="2">CCMP3303</strain>
    </source>
</reference>
<evidence type="ECO:0000313" key="2">
    <source>
        <dbReference type="EMBL" id="CAD8378418.1"/>
    </source>
</evidence>
<feature type="chain" id="PRO_5030984936" evidence="1">
    <location>
        <begin position="28"/>
        <end position="162"/>
    </location>
</feature>
<gene>
    <name evidence="2" type="ORF">MPOL1434_LOCUS10019</name>
</gene>
<proteinExistence type="predicted"/>
<dbReference type="AlphaFoldDB" id="A0A7S0FTY9"/>
<accession>A0A7S0FTY9</accession>
<dbReference type="EMBL" id="HBEJ01017184">
    <property type="protein sequence ID" value="CAD8378418.1"/>
    <property type="molecule type" value="Transcribed_RNA"/>
</dbReference>
<sequence length="162" mass="18540">MPMFHPLRSFALMYKFLFLSTLALAPAFDAASYGNLEGDWERVDGYTLENFWDANEITRRNSKVDVKIKRINDKGFYEMTASFKGDVAVMHDGKMTKKIDTTWRMVETPNYDDTKILEGVNLKDPATITLWVSNGGQKMKYIYREGGPDGTLVTKTMKKKSD</sequence>
<keyword evidence="1" id="KW-0732">Signal</keyword>
<protein>
    <submittedName>
        <fullName evidence="2">Uncharacterized protein</fullName>
    </submittedName>
</protein>
<name>A0A7S0FTY9_9STRA</name>